<keyword evidence="1" id="KW-0472">Membrane</keyword>
<reference evidence="2 3" key="1">
    <citation type="submission" date="2014-04" db="EMBL/GenBank/DDBJ databases">
        <authorList>
            <person name="Bishop-Lilly K.A."/>
            <person name="Broomall S.M."/>
            <person name="Chain P.S."/>
            <person name="Chertkov O."/>
            <person name="Coyne S.R."/>
            <person name="Daligault H.E."/>
            <person name="Davenport K.W."/>
            <person name="Erkkila T."/>
            <person name="Frey K.G."/>
            <person name="Gibbons H.S."/>
            <person name="Gu W."/>
            <person name="Jaissle J."/>
            <person name="Johnson S.L."/>
            <person name="Koroleva G.I."/>
            <person name="Ladner J.T."/>
            <person name="Lo C.-C."/>
            <person name="Minogue T.D."/>
            <person name="Munk C."/>
            <person name="Palacios G.F."/>
            <person name="Redden C.L."/>
            <person name="Rosenzweig C.N."/>
            <person name="Scholz M.B."/>
            <person name="Teshima H."/>
            <person name="Xu Y."/>
        </authorList>
    </citation>
    <scope>NUCLEOTIDE SEQUENCE [LARGE SCALE GENOMIC DNA]</scope>
    <source>
        <strain evidence="2 3">8244</strain>
    </source>
</reference>
<dbReference type="EMBL" id="JMQA01000059">
    <property type="protein sequence ID" value="KFM89837.1"/>
    <property type="molecule type" value="Genomic_DNA"/>
</dbReference>
<accession>A0A090XWB7</accession>
<keyword evidence="1" id="KW-1133">Transmembrane helix</keyword>
<sequence length="147" mass="16965">MGNIAYRKGPVLPKNRPCHLIDLCVLCILLHPNLLHLMNKEMVFFLLHIGMHHFGLARIAYKFRYDMNAFGFWLPAYNASSFGPLIHAQIPPCLFYYQYDTDSIILNLFIVPYLLYLMPHGPRLCLYAASLIIGGLLRYNNIGMSEF</sequence>
<evidence type="ECO:0000313" key="2">
    <source>
        <dbReference type="EMBL" id="KFM89837.1"/>
    </source>
</evidence>
<proteinExistence type="predicted"/>
<dbReference type="STRING" id="44252.DJ90_6302"/>
<evidence type="ECO:0000313" key="3">
    <source>
        <dbReference type="Proteomes" id="UP000029278"/>
    </source>
</evidence>
<name>A0A090XWB7_PAEMA</name>
<keyword evidence="1" id="KW-0812">Transmembrane</keyword>
<dbReference type="AlphaFoldDB" id="A0A090XWB7"/>
<keyword evidence="3" id="KW-1185">Reference proteome</keyword>
<organism evidence="2 3">
    <name type="scientific">Paenibacillus macerans</name>
    <name type="common">Bacillus macerans</name>
    <dbReference type="NCBI Taxonomy" id="44252"/>
    <lineage>
        <taxon>Bacteria</taxon>
        <taxon>Bacillati</taxon>
        <taxon>Bacillota</taxon>
        <taxon>Bacilli</taxon>
        <taxon>Bacillales</taxon>
        <taxon>Paenibacillaceae</taxon>
        <taxon>Paenibacillus</taxon>
    </lineage>
</organism>
<comment type="caution">
    <text evidence="2">The sequence shown here is derived from an EMBL/GenBank/DDBJ whole genome shotgun (WGS) entry which is preliminary data.</text>
</comment>
<feature type="transmembrane region" description="Helical" evidence="1">
    <location>
        <begin position="96"/>
        <end position="117"/>
    </location>
</feature>
<dbReference type="HOGENOM" id="CLU_1766188_0_0_9"/>
<feature type="transmembrane region" description="Helical" evidence="1">
    <location>
        <begin position="70"/>
        <end position="90"/>
    </location>
</feature>
<dbReference type="Proteomes" id="UP000029278">
    <property type="component" value="Unassembled WGS sequence"/>
</dbReference>
<feature type="transmembrane region" description="Helical" evidence="1">
    <location>
        <begin position="124"/>
        <end position="142"/>
    </location>
</feature>
<protein>
    <submittedName>
        <fullName evidence="2">Uncharacterized protein</fullName>
    </submittedName>
</protein>
<gene>
    <name evidence="2" type="ORF">DJ90_6302</name>
</gene>
<evidence type="ECO:0000256" key="1">
    <source>
        <dbReference type="SAM" id="Phobius"/>
    </source>
</evidence>